<dbReference type="InterPro" id="IPR050275">
    <property type="entry name" value="PGM_Phosphatase"/>
</dbReference>
<gene>
    <name evidence="2" type="ORF">CEUR00632_LOCUS16813</name>
</gene>
<name>A0A7R9VRV2_9CHLO</name>
<dbReference type="InterPro" id="IPR029033">
    <property type="entry name" value="His_PPase_superfam"/>
</dbReference>
<dbReference type="SUPFAM" id="SSF53254">
    <property type="entry name" value="Phosphoglycerate mutase-like"/>
    <property type="match status" value="1"/>
</dbReference>
<dbReference type="CDD" id="cd07067">
    <property type="entry name" value="HP_PGM_like"/>
    <property type="match status" value="1"/>
</dbReference>
<evidence type="ECO:0000256" key="1">
    <source>
        <dbReference type="ARBA" id="ARBA00038362"/>
    </source>
</evidence>
<dbReference type="PANTHER" id="PTHR48100">
    <property type="entry name" value="BROAD-SPECIFICITY PHOSPHATASE YOR283W-RELATED"/>
    <property type="match status" value="1"/>
</dbReference>
<proteinExistence type="inferred from homology"/>
<evidence type="ECO:0000313" key="2">
    <source>
        <dbReference type="EMBL" id="CAD8302921.1"/>
    </source>
</evidence>
<dbReference type="PANTHER" id="PTHR48100:SF57">
    <property type="entry name" value="PHOSPHOGLYCERATE MUTASE"/>
    <property type="match status" value="1"/>
</dbReference>
<organism evidence="2">
    <name type="scientific">Chlamydomonas euryale</name>
    <dbReference type="NCBI Taxonomy" id="1486919"/>
    <lineage>
        <taxon>Eukaryota</taxon>
        <taxon>Viridiplantae</taxon>
        <taxon>Chlorophyta</taxon>
        <taxon>core chlorophytes</taxon>
        <taxon>Chlorophyceae</taxon>
        <taxon>CS clade</taxon>
        <taxon>Chlamydomonadales</taxon>
        <taxon>Chlamydomonadaceae</taxon>
        <taxon>Chlamydomonas</taxon>
    </lineage>
</organism>
<dbReference type="SMART" id="SM00855">
    <property type="entry name" value="PGAM"/>
    <property type="match status" value="1"/>
</dbReference>
<dbReference type="InterPro" id="IPR013078">
    <property type="entry name" value="His_Pase_superF_clade-1"/>
</dbReference>
<dbReference type="EMBL" id="HBEC01036209">
    <property type="protein sequence ID" value="CAD8302921.1"/>
    <property type="molecule type" value="Transcribed_RNA"/>
</dbReference>
<dbReference type="Gene3D" id="3.40.50.1240">
    <property type="entry name" value="Phosphoglycerate mutase-like"/>
    <property type="match status" value="1"/>
</dbReference>
<reference evidence="2" key="1">
    <citation type="submission" date="2021-01" db="EMBL/GenBank/DDBJ databases">
        <authorList>
            <person name="Corre E."/>
            <person name="Pelletier E."/>
            <person name="Niang G."/>
            <person name="Scheremetjew M."/>
            <person name="Finn R."/>
            <person name="Kale V."/>
            <person name="Holt S."/>
            <person name="Cochrane G."/>
            <person name="Meng A."/>
            <person name="Brown T."/>
            <person name="Cohen L."/>
        </authorList>
    </citation>
    <scope>NUCLEOTIDE SEQUENCE</scope>
    <source>
        <strain evidence="2">CCMP219</strain>
    </source>
</reference>
<dbReference type="Pfam" id="PF00300">
    <property type="entry name" value="His_Phos_1"/>
    <property type="match status" value="1"/>
</dbReference>
<dbReference type="GO" id="GO:0016791">
    <property type="term" value="F:phosphatase activity"/>
    <property type="evidence" value="ECO:0007669"/>
    <property type="project" value="TreeGrafter"/>
</dbReference>
<comment type="similarity">
    <text evidence="1">Belongs to the phosphoglycerate mutase family.</text>
</comment>
<accession>A0A7R9VRV2</accession>
<dbReference type="AlphaFoldDB" id="A0A7R9VRV2"/>
<protein>
    <submittedName>
        <fullName evidence="2">Uncharacterized protein</fullName>
    </submittedName>
</protein>
<sequence length="227" mass="25083">MTIVGPSASTQSRPPAATNSRAVKVLHAVRHGITEMNVYLSKHRYYEGMKDPKLWDTRLTPEGMAGARNASGVAATLNPKPEVLIVSPLSRALHTAELVFPHYEGPTHVEPLARERVWLSSDCGSSPRVLDGLFGSGGSGRFSFDHLPDVWWYAPRGEARPDKIPMEPEAAFRQRVAEFKAYLLKRPEAVVAVVAHWGLLHELTGHSFDNCEIKSFELHDNGISPLN</sequence>
<dbReference type="GO" id="GO:0005737">
    <property type="term" value="C:cytoplasm"/>
    <property type="evidence" value="ECO:0007669"/>
    <property type="project" value="TreeGrafter"/>
</dbReference>